<name>A0ABU6J9X0_9BURK</name>
<dbReference type="EMBL" id="JAWIIV010000011">
    <property type="protein sequence ID" value="MEC4720454.1"/>
    <property type="molecule type" value="Genomic_DNA"/>
</dbReference>
<evidence type="ECO:0000313" key="3">
    <source>
        <dbReference type="Proteomes" id="UP001352263"/>
    </source>
</evidence>
<feature type="chain" id="PRO_5045372812" evidence="1">
    <location>
        <begin position="24"/>
        <end position="208"/>
    </location>
</feature>
<dbReference type="PROSITE" id="PS51257">
    <property type="entry name" value="PROKAR_LIPOPROTEIN"/>
    <property type="match status" value="1"/>
</dbReference>
<evidence type="ECO:0000256" key="1">
    <source>
        <dbReference type="SAM" id="SignalP"/>
    </source>
</evidence>
<proteinExistence type="predicted"/>
<comment type="caution">
    <text evidence="2">The sequence shown here is derived from an EMBL/GenBank/DDBJ whole genome shotgun (WGS) entry which is preliminary data.</text>
</comment>
<sequence>MTALRAFALAAILSVGFSSSACAQQLGSYGNVWDIAEPDAIDAIKGHLSQMEKEGKLKKFWEDYRNRALNGIENPPPVEGITTATEAKTWIFDPSIVYNESVRDHLGNVLVPAGTRVNPLDYINLSKALIFIDARDQSQVEFAKKQVKARPRDKVILVGGSFLKLSREWKVPVYFDQQGALTKRFNIQRVPAIVSQKGKQLQIQEFAL</sequence>
<gene>
    <name evidence="2" type="primary">traW</name>
    <name evidence="2" type="ORF">RY831_14930</name>
</gene>
<dbReference type="Proteomes" id="UP001352263">
    <property type="component" value="Unassembled WGS sequence"/>
</dbReference>
<protein>
    <submittedName>
        <fullName evidence="2">Type-F conjugative transfer system protein TraW</fullName>
    </submittedName>
</protein>
<keyword evidence="1" id="KW-0732">Signal</keyword>
<reference evidence="2 3" key="1">
    <citation type="submission" date="2023-10" db="EMBL/GenBank/DDBJ databases">
        <title>Noviherbaspirillum sp. CPCC 100848 genome assembly.</title>
        <authorList>
            <person name="Li X.Y."/>
            <person name="Fang X.M."/>
        </authorList>
    </citation>
    <scope>NUCLEOTIDE SEQUENCE [LARGE SCALE GENOMIC DNA]</scope>
    <source>
        <strain evidence="2 3">CPCC 100848</strain>
    </source>
</reference>
<evidence type="ECO:0000313" key="2">
    <source>
        <dbReference type="EMBL" id="MEC4720454.1"/>
    </source>
</evidence>
<keyword evidence="3" id="KW-1185">Reference proteome</keyword>
<accession>A0ABU6J9X0</accession>
<dbReference type="InterPro" id="IPR014114">
    <property type="entry name" value="TraW"/>
</dbReference>
<feature type="signal peptide" evidence="1">
    <location>
        <begin position="1"/>
        <end position="23"/>
    </location>
</feature>
<organism evidence="2 3">
    <name type="scientific">Noviherbaspirillum album</name>
    <dbReference type="NCBI Taxonomy" id="3080276"/>
    <lineage>
        <taxon>Bacteria</taxon>
        <taxon>Pseudomonadati</taxon>
        <taxon>Pseudomonadota</taxon>
        <taxon>Betaproteobacteria</taxon>
        <taxon>Burkholderiales</taxon>
        <taxon>Oxalobacteraceae</taxon>
        <taxon>Noviherbaspirillum</taxon>
    </lineage>
</organism>
<dbReference type="RefSeq" id="WP_326507172.1">
    <property type="nucleotide sequence ID" value="NZ_JAWIIV010000011.1"/>
</dbReference>
<dbReference type="NCBIfam" id="TIGR02743">
    <property type="entry name" value="TraW"/>
    <property type="match status" value="1"/>
</dbReference>